<gene>
    <name evidence="1" type="ORF">KDM87_06795</name>
</gene>
<reference evidence="1 2" key="1">
    <citation type="submission" date="2021-04" db="EMBL/GenBank/DDBJ databases">
        <title>novel species isolated from subtropical streams in China.</title>
        <authorList>
            <person name="Lu H."/>
        </authorList>
    </citation>
    <scope>NUCLEOTIDE SEQUENCE [LARGE SCALE GENOMIC DNA]</scope>
    <source>
        <strain evidence="1 2">FT147W</strain>
    </source>
</reference>
<name>A0ABS5H109_9BURK</name>
<keyword evidence="2" id="KW-1185">Reference proteome</keyword>
<organism evidence="1 2">
    <name type="scientific">Undibacterium rivi</name>
    <dbReference type="NCBI Taxonomy" id="2828729"/>
    <lineage>
        <taxon>Bacteria</taxon>
        <taxon>Pseudomonadati</taxon>
        <taxon>Pseudomonadota</taxon>
        <taxon>Betaproteobacteria</taxon>
        <taxon>Burkholderiales</taxon>
        <taxon>Oxalobacteraceae</taxon>
        <taxon>Undibacterium</taxon>
    </lineage>
</organism>
<dbReference type="EMBL" id="JAGSPK010000002">
    <property type="protein sequence ID" value="MBR7792303.1"/>
    <property type="molecule type" value="Genomic_DNA"/>
</dbReference>
<comment type="caution">
    <text evidence="1">The sequence shown here is derived from an EMBL/GenBank/DDBJ whole genome shotgun (WGS) entry which is preliminary data.</text>
</comment>
<protein>
    <submittedName>
        <fullName evidence="1">Uncharacterized protein</fullName>
    </submittedName>
</protein>
<dbReference type="RefSeq" id="WP_212678363.1">
    <property type="nucleotide sequence ID" value="NZ_JAGSPK010000002.1"/>
</dbReference>
<dbReference type="Proteomes" id="UP000682982">
    <property type="component" value="Unassembled WGS sequence"/>
</dbReference>
<accession>A0ABS5H109</accession>
<evidence type="ECO:0000313" key="2">
    <source>
        <dbReference type="Proteomes" id="UP000682982"/>
    </source>
</evidence>
<sequence length="425" mass="43949">MIVRASQKFSGGAYQIGDAAYIPDSGTVITKPDQTKFLRSGTVALSTLYPQAAKIESLMVHGTGISTLPATTSITAYAYDGNNTVVLCYGDATNVMVSTNKGVSFSLIPHNLGIAATSVIRTGTRFIVAGCDGTNVKCSYSTTGATFTAGGTRPFTGSAGTRMSWDGAIAVIAVSQSGVATSTIFTTTDGATLTARSIPAQIYSTSSSTVRIICNPSAGANRWLLVGVGNTVAARSTAADASAWELVVLPVTTIVSTSAGLGLFVCATATNFYASPTGATGSWTATANQQVTNSSSVSGAFGVVGDMSIQFDGTRFLIGTASSSSSTFSQQFAYTTDFKNFTTRQTIPQSIGTTYNPSYLTAVPISTNLLLLPASANSPSDSYIYAANWFTSSEYVGSSVPFWMAQVAGGAGIPQRTIYGYVRVD</sequence>
<proteinExistence type="predicted"/>
<evidence type="ECO:0000313" key="1">
    <source>
        <dbReference type="EMBL" id="MBR7792303.1"/>
    </source>
</evidence>